<accession>A0A2W7R610</accession>
<protein>
    <submittedName>
        <fullName evidence="2">Uncharacterized protein</fullName>
    </submittedName>
</protein>
<keyword evidence="1" id="KW-0472">Membrane</keyword>
<feature type="transmembrane region" description="Helical" evidence="1">
    <location>
        <begin position="57"/>
        <end position="81"/>
    </location>
</feature>
<keyword evidence="1" id="KW-0812">Transmembrane</keyword>
<feature type="transmembrane region" description="Helical" evidence="1">
    <location>
        <begin position="109"/>
        <end position="131"/>
    </location>
</feature>
<dbReference type="EMBL" id="QKZS01000003">
    <property type="protein sequence ID" value="PZX56288.1"/>
    <property type="molecule type" value="Genomic_DNA"/>
</dbReference>
<dbReference type="RefSeq" id="WP_245941352.1">
    <property type="nucleotide sequence ID" value="NZ_QKZS01000003.1"/>
</dbReference>
<organism evidence="2 3">
    <name type="scientific">Cereibacter changlensis</name>
    <dbReference type="NCBI Taxonomy" id="402884"/>
    <lineage>
        <taxon>Bacteria</taxon>
        <taxon>Pseudomonadati</taxon>
        <taxon>Pseudomonadota</taxon>
        <taxon>Alphaproteobacteria</taxon>
        <taxon>Rhodobacterales</taxon>
        <taxon>Paracoccaceae</taxon>
        <taxon>Cereibacter</taxon>
    </lineage>
</organism>
<sequence length="135" mass="15113">MQDKPHRSQEQEFSEERSSLWRITFGPLVWAVHFVASYAATAAFCAKWPEPETHIDLLRLGVGLATLVALAAIGWLGWLAWRQWDFLDDHDYAHADGNSEDRHEFLGHAAFLLAVVSFIGVVYSGLPALFAGSCR</sequence>
<feature type="transmembrane region" description="Helical" evidence="1">
    <location>
        <begin position="20"/>
        <end position="45"/>
    </location>
</feature>
<name>A0A2W7R610_9RHOB</name>
<gene>
    <name evidence="2" type="ORF">LX76_01317</name>
</gene>
<dbReference type="Proteomes" id="UP000249538">
    <property type="component" value="Unassembled WGS sequence"/>
</dbReference>
<proteinExistence type="predicted"/>
<comment type="caution">
    <text evidence="2">The sequence shown here is derived from an EMBL/GenBank/DDBJ whole genome shotgun (WGS) entry which is preliminary data.</text>
</comment>
<evidence type="ECO:0000313" key="2">
    <source>
        <dbReference type="EMBL" id="PZX56288.1"/>
    </source>
</evidence>
<evidence type="ECO:0000313" key="3">
    <source>
        <dbReference type="Proteomes" id="UP000249538"/>
    </source>
</evidence>
<reference evidence="2 3" key="1">
    <citation type="submission" date="2018-06" db="EMBL/GenBank/DDBJ databases">
        <title>Genomic Encyclopedia of Archaeal and Bacterial Type Strains, Phase II (KMG-II): from individual species to whole genera.</title>
        <authorList>
            <person name="Goeker M."/>
        </authorList>
    </citation>
    <scope>NUCLEOTIDE SEQUENCE [LARGE SCALE GENOMIC DNA]</scope>
    <source>
        <strain evidence="2 3">DSM 18774</strain>
    </source>
</reference>
<dbReference type="AlphaFoldDB" id="A0A2W7R610"/>
<keyword evidence="1" id="KW-1133">Transmembrane helix</keyword>
<evidence type="ECO:0000256" key="1">
    <source>
        <dbReference type="SAM" id="Phobius"/>
    </source>
</evidence>